<evidence type="ECO:0000313" key="2">
    <source>
        <dbReference type="EMBL" id="EOP49231.1"/>
    </source>
</evidence>
<protein>
    <submittedName>
        <fullName evidence="2">Uncharacterized protein</fullName>
    </submittedName>
</protein>
<feature type="transmembrane region" description="Helical" evidence="1">
    <location>
        <begin position="6"/>
        <end position="27"/>
    </location>
</feature>
<evidence type="ECO:0000256" key="1">
    <source>
        <dbReference type="SAM" id="Phobius"/>
    </source>
</evidence>
<evidence type="ECO:0000313" key="3">
    <source>
        <dbReference type="Proteomes" id="UP000013989"/>
    </source>
</evidence>
<organism evidence="2 3">
    <name type="scientific">Bacillus cereus ISP2954</name>
    <dbReference type="NCBI Taxonomy" id="1053215"/>
    <lineage>
        <taxon>Bacteria</taxon>
        <taxon>Bacillati</taxon>
        <taxon>Bacillota</taxon>
        <taxon>Bacilli</taxon>
        <taxon>Bacillales</taxon>
        <taxon>Bacillaceae</taxon>
        <taxon>Bacillus</taxon>
        <taxon>Bacillus cereus group</taxon>
    </lineage>
</organism>
<dbReference type="EMBL" id="AHEJ01000138">
    <property type="protein sequence ID" value="EOP49231.1"/>
    <property type="molecule type" value="Genomic_DNA"/>
</dbReference>
<keyword evidence="1" id="KW-0472">Membrane</keyword>
<reference evidence="2 3" key="1">
    <citation type="submission" date="2012-12" db="EMBL/GenBank/DDBJ databases">
        <title>The Genome Sequence of Bacillus cereus ISP2954.</title>
        <authorList>
            <consortium name="The Broad Institute Genome Sequencing Platform"/>
            <consortium name="The Broad Institute Genome Sequencing Center for Infectious Disease"/>
            <person name="Feldgarden M."/>
            <person name="Van der Auwera G.A."/>
            <person name="Mahillon J."/>
            <person name="Duprez V."/>
            <person name="Timmery S."/>
            <person name="Mattelet C."/>
            <person name="Dierick K."/>
            <person name="Sun M."/>
            <person name="Yu Z."/>
            <person name="Zhu L."/>
            <person name="Hu X."/>
            <person name="Shank E.B."/>
            <person name="Swiecicka I."/>
            <person name="Hansen B.M."/>
            <person name="Andrup L."/>
            <person name="Walker B."/>
            <person name="Young S.K."/>
            <person name="Zeng Q."/>
            <person name="Gargeya S."/>
            <person name="Fitzgerald M."/>
            <person name="Haas B."/>
            <person name="Abouelleil A."/>
            <person name="Alvarado L."/>
            <person name="Arachchi H.M."/>
            <person name="Berlin A.M."/>
            <person name="Chapman S.B."/>
            <person name="Dewar J."/>
            <person name="Goldberg J."/>
            <person name="Griggs A."/>
            <person name="Gujja S."/>
            <person name="Hansen M."/>
            <person name="Howarth C."/>
            <person name="Imamovic A."/>
            <person name="Larimer J."/>
            <person name="McCowan C."/>
            <person name="Murphy C."/>
            <person name="Neiman D."/>
            <person name="Pearson M."/>
            <person name="Priest M."/>
            <person name="Roberts A."/>
            <person name="Saif S."/>
            <person name="Shea T."/>
            <person name="Sisk P."/>
            <person name="Sykes S."/>
            <person name="Wortman J."/>
            <person name="Nusbaum C."/>
            <person name="Birren B."/>
        </authorList>
    </citation>
    <scope>NUCLEOTIDE SEQUENCE [LARGE SCALE GENOMIC DNA]</scope>
    <source>
        <strain evidence="2 3">ISP2954</strain>
    </source>
</reference>
<sequence length="35" mass="4343">MCFQWVFTVYNMLLEIGFFAFRLIILVKDKMKFHL</sequence>
<accession>A0A9W5Q9G8</accession>
<dbReference type="Proteomes" id="UP000013989">
    <property type="component" value="Unassembled WGS sequence"/>
</dbReference>
<proteinExistence type="predicted"/>
<comment type="caution">
    <text evidence="2">The sequence shown here is derived from an EMBL/GenBank/DDBJ whole genome shotgun (WGS) entry which is preliminary data.</text>
</comment>
<keyword evidence="1" id="KW-0812">Transmembrane</keyword>
<dbReference type="AlphaFoldDB" id="A0A9W5Q9G8"/>
<name>A0A9W5Q9G8_BACCE</name>
<gene>
    <name evidence="2" type="ORF">IGU_06899</name>
</gene>
<keyword evidence="1" id="KW-1133">Transmembrane helix</keyword>